<dbReference type="InterPro" id="IPR050069">
    <property type="entry name" value="Urease_subunit"/>
</dbReference>
<accession>A0AA41WAD1</accession>
<proteinExistence type="predicted"/>
<dbReference type="Pfam" id="PF00699">
    <property type="entry name" value="Urease_beta"/>
    <property type="match status" value="1"/>
</dbReference>
<dbReference type="EC" id="3.5.1.5" evidence="3"/>
<dbReference type="PANTHER" id="PTHR33569">
    <property type="entry name" value="UREASE"/>
    <property type="match status" value="1"/>
</dbReference>
<dbReference type="InterPro" id="IPR002019">
    <property type="entry name" value="Urease_beta-like"/>
</dbReference>
<keyword evidence="4" id="KW-1185">Reference proteome</keyword>
<dbReference type="AlphaFoldDB" id="A0AA41WAD1"/>
<dbReference type="InterPro" id="IPR036461">
    <property type="entry name" value="Urease_betasu_sf"/>
</dbReference>
<dbReference type="GO" id="GO:0043419">
    <property type="term" value="P:urea catabolic process"/>
    <property type="evidence" value="ECO:0007669"/>
    <property type="project" value="InterPro"/>
</dbReference>
<dbReference type="NCBIfam" id="TIGR00192">
    <property type="entry name" value="urease_beta"/>
    <property type="match status" value="1"/>
</dbReference>
<evidence type="ECO:0000256" key="2">
    <source>
        <dbReference type="ARBA" id="ARBA00047778"/>
    </source>
</evidence>
<organism evidence="3 4">
    <name type="scientific">Thermalbibacter longus</name>
    <dbReference type="NCBI Taxonomy" id="2951981"/>
    <lineage>
        <taxon>Bacteria</taxon>
        <taxon>Pseudomonadati</taxon>
        <taxon>Thermomicrobiota</taxon>
        <taxon>Thermomicrobia</taxon>
        <taxon>Thermomicrobiales</taxon>
        <taxon>Thermomicrobiaceae</taxon>
        <taxon>Thermalbibacter</taxon>
    </lineage>
</organism>
<dbReference type="Proteomes" id="UP001165306">
    <property type="component" value="Unassembled WGS sequence"/>
</dbReference>
<dbReference type="SUPFAM" id="SSF51278">
    <property type="entry name" value="Urease, beta-subunit"/>
    <property type="match status" value="1"/>
</dbReference>
<evidence type="ECO:0000256" key="1">
    <source>
        <dbReference type="ARBA" id="ARBA00022801"/>
    </source>
</evidence>
<keyword evidence="1 3" id="KW-0378">Hydrolase</keyword>
<comment type="caution">
    <text evidence="3">The sequence shown here is derived from an EMBL/GenBank/DDBJ whole genome shotgun (WGS) entry which is preliminary data.</text>
</comment>
<protein>
    <submittedName>
        <fullName evidence="3">Urease subunit beta</fullName>
        <ecNumber evidence="3">3.5.1.5</ecNumber>
    </submittedName>
</protein>
<comment type="catalytic activity">
    <reaction evidence="2">
        <text>urea + 2 H2O + H(+) = hydrogencarbonate + 2 NH4(+)</text>
        <dbReference type="Rhea" id="RHEA:20557"/>
        <dbReference type="ChEBI" id="CHEBI:15377"/>
        <dbReference type="ChEBI" id="CHEBI:15378"/>
        <dbReference type="ChEBI" id="CHEBI:16199"/>
        <dbReference type="ChEBI" id="CHEBI:17544"/>
        <dbReference type="ChEBI" id="CHEBI:28938"/>
        <dbReference type="EC" id="3.5.1.5"/>
    </reaction>
</comment>
<dbReference type="EMBL" id="JAMSLR010000003">
    <property type="protein sequence ID" value="MCM8748571.1"/>
    <property type="molecule type" value="Genomic_DNA"/>
</dbReference>
<name>A0AA41WAD1_9BACT</name>
<dbReference type="GO" id="GO:0009039">
    <property type="term" value="F:urease activity"/>
    <property type="evidence" value="ECO:0007669"/>
    <property type="project" value="UniProtKB-EC"/>
</dbReference>
<evidence type="ECO:0000313" key="3">
    <source>
        <dbReference type="EMBL" id="MCM8748571.1"/>
    </source>
</evidence>
<dbReference type="GO" id="GO:0035550">
    <property type="term" value="C:urease complex"/>
    <property type="evidence" value="ECO:0007669"/>
    <property type="project" value="InterPro"/>
</dbReference>
<dbReference type="CDD" id="cd00407">
    <property type="entry name" value="Urease_beta"/>
    <property type="match status" value="1"/>
</dbReference>
<evidence type="ECO:0000313" key="4">
    <source>
        <dbReference type="Proteomes" id="UP001165306"/>
    </source>
</evidence>
<gene>
    <name evidence="3" type="primary">ureB</name>
    <name evidence="3" type="ORF">NET02_05385</name>
</gene>
<reference evidence="3" key="1">
    <citation type="submission" date="2022-06" db="EMBL/GenBank/DDBJ databases">
        <title>CFH 74404 Thermomicrobiaceae sp.</title>
        <authorList>
            <person name="Ming H."/>
            <person name="Li W.-J."/>
            <person name="Zhao Z."/>
        </authorList>
    </citation>
    <scope>NUCLEOTIDE SEQUENCE</scope>
    <source>
        <strain evidence="3">CFH 74404</strain>
    </source>
</reference>
<sequence length="132" mass="14472">MRLDDLPPGAILPASDPVEINAGLPVTRVRITNEDDVPVHLTAHFHVFEANPRLRFDRRKAFGMRPDVPSGGAIRIEPGQTVEVPLVPIGGRRVVRGFHGLVDGPLDQVDLEAVLEHMVAQGFLHEPEEPAE</sequence>
<dbReference type="Gene3D" id="2.10.150.10">
    <property type="entry name" value="Urease, beta subunit"/>
    <property type="match status" value="1"/>
</dbReference>
<dbReference type="PANTHER" id="PTHR33569:SF1">
    <property type="entry name" value="UREASE"/>
    <property type="match status" value="1"/>
</dbReference>
<dbReference type="RefSeq" id="WP_284056353.1">
    <property type="nucleotide sequence ID" value="NZ_JAMSLR010000003.1"/>
</dbReference>